<dbReference type="Gene3D" id="3.90.950.20">
    <property type="entry name" value="CinA-like"/>
    <property type="match status" value="1"/>
</dbReference>
<reference evidence="2 3" key="1">
    <citation type="submission" date="2020-11" db="EMBL/GenBank/DDBJ databases">
        <title>Corynebacterium sp. ZJ-599.</title>
        <authorList>
            <person name="Zhou J."/>
        </authorList>
    </citation>
    <scope>NUCLEOTIDE SEQUENCE [LARGE SCALE GENOMIC DNA]</scope>
    <source>
        <strain evidence="2 3">ZJ-599</strain>
    </source>
</reference>
<gene>
    <name evidence="2" type="ORF">G7Y31_07255</name>
</gene>
<dbReference type="EMBL" id="CP064954">
    <property type="protein sequence ID" value="QPK80349.1"/>
    <property type="molecule type" value="Genomic_DNA"/>
</dbReference>
<evidence type="ECO:0000313" key="2">
    <source>
        <dbReference type="EMBL" id="QPK80349.1"/>
    </source>
</evidence>
<proteinExistence type="predicted"/>
<dbReference type="KEGG" id="cliz:G7Y31_07255"/>
<dbReference type="InterPro" id="IPR036653">
    <property type="entry name" value="CinA-like_C"/>
</dbReference>
<evidence type="ECO:0000259" key="1">
    <source>
        <dbReference type="Pfam" id="PF02464"/>
    </source>
</evidence>
<dbReference type="NCBIfam" id="TIGR00199">
    <property type="entry name" value="PncC_domain"/>
    <property type="match status" value="1"/>
</dbReference>
<feature type="domain" description="CinA C-terminal" evidence="1">
    <location>
        <begin position="3"/>
        <end position="153"/>
    </location>
</feature>
<keyword evidence="2" id="KW-0378">Hydrolase</keyword>
<accession>A0A7T0KHP4</accession>
<sequence length="158" mass="16079">MAAREVVTELTGRGRTLASCESLTAGLFAATCAAVPGASAVLRGGLVTYATEVKAHFLAEPLAQLERQGVVSAETALAMARAARRHCGADWAVSLTGVAGPDLQEGHPPGTVFIGITGPAGLESARQAQGLAGGRQSIRYGAVERACQVLLEAVRAQG</sequence>
<dbReference type="GO" id="GO:0016787">
    <property type="term" value="F:hydrolase activity"/>
    <property type="evidence" value="ECO:0007669"/>
    <property type="project" value="UniProtKB-KW"/>
</dbReference>
<name>A0A7T0KHP4_9CORY</name>
<evidence type="ECO:0000313" key="3">
    <source>
        <dbReference type="Proteomes" id="UP000594681"/>
    </source>
</evidence>
<keyword evidence="3" id="KW-1185">Reference proteome</keyword>
<dbReference type="Pfam" id="PF02464">
    <property type="entry name" value="CinA"/>
    <property type="match status" value="1"/>
</dbReference>
<dbReference type="AlphaFoldDB" id="A0A7T0KHP4"/>
<protein>
    <submittedName>
        <fullName evidence="2">Nicotinamide-nucleotide amidohydrolase family protein</fullName>
    </submittedName>
</protein>
<dbReference type="InterPro" id="IPR008136">
    <property type="entry name" value="CinA_C"/>
</dbReference>
<organism evidence="2 3">
    <name type="scientific">Corynebacterium lizhenjunii</name>
    <dbReference type="NCBI Taxonomy" id="2709394"/>
    <lineage>
        <taxon>Bacteria</taxon>
        <taxon>Bacillati</taxon>
        <taxon>Actinomycetota</taxon>
        <taxon>Actinomycetes</taxon>
        <taxon>Mycobacteriales</taxon>
        <taxon>Corynebacteriaceae</taxon>
        <taxon>Corynebacterium</taxon>
    </lineage>
</organism>
<dbReference type="Proteomes" id="UP000594681">
    <property type="component" value="Chromosome"/>
</dbReference>
<dbReference type="SUPFAM" id="SSF142433">
    <property type="entry name" value="CinA-like"/>
    <property type="match status" value="1"/>
</dbReference>